<organism evidence="2 3">
    <name type="scientific">Bacillus solimangrovi</name>
    <dbReference type="NCBI Taxonomy" id="1305675"/>
    <lineage>
        <taxon>Bacteria</taxon>
        <taxon>Bacillati</taxon>
        <taxon>Bacillota</taxon>
        <taxon>Bacilli</taxon>
        <taxon>Bacillales</taxon>
        <taxon>Bacillaceae</taxon>
        <taxon>Bacillus</taxon>
    </lineage>
</organism>
<protein>
    <submittedName>
        <fullName evidence="2">Uncharacterized protein</fullName>
    </submittedName>
</protein>
<keyword evidence="1" id="KW-1133">Transmembrane helix</keyword>
<proteinExistence type="predicted"/>
<keyword evidence="1" id="KW-0812">Transmembrane</keyword>
<name>A0A1E5LD60_9BACI</name>
<feature type="transmembrane region" description="Helical" evidence="1">
    <location>
        <begin position="56"/>
        <end position="75"/>
    </location>
</feature>
<evidence type="ECO:0000256" key="1">
    <source>
        <dbReference type="SAM" id="Phobius"/>
    </source>
</evidence>
<dbReference type="EMBL" id="MJEH01000037">
    <property type="protein sequence ID" value="OEH92028.1"/>
    <property type="molecule type" value="Genomic_DNA"/>
</dbReference>
<dbReference type="AlphaFoldDB" id="A0A1E5LD60"/>
<evidence type="ECO:0000313" key="3">
    <source>
        <dbReference type="Proteomes" id="UP000095209"/>
    </source>
</evidence>
<reference evidence="2 3" key="1">
    <citation type="submission" date="2016-08" db="EMBL/GenBank/DDBJ databases">
        <title>Genome of Bacillus solimangrovi GH2-4.</title>
        <authorList>
            <person name="Lim S."/>
            <person name="Kim B.-C."/>
        </authorList>
    </citation>
    <scope>NUCLEOTIDE SEQUENCE [LARGE SCALE GENOMIC DNA]</scope>
    <source>
        <strain evidence="2 3">GH2-4</strain>
    </source>
</reference>
<gene>
    <name evidence="2" type="ORF">BFG57_17060</name>
</gene>
<evidence type="ECO:0000313" key="2">
    <source>
        <dbReference type="EMBL" id="OEH92028.1"/>
    </source>
</evidence>
<keyword evidence="3" id="KW-1185">Reference proteome</keyword>
<dbReference type="Proteomes" id="UP000095209">
    <property type="component" value="Unassembled WGS sequence"/>
</dbReference>
<feature type="transmembrane region" description="Helical" evidence="1">
    <location>
        <begin position="31"/>
        <end position="50"/>
    </location>
</feature>
<keyword evidence="1" id="KW-0472">Membrane</keyword>
<dbReference type="RefSeq" id="WP_069717936.1">
    <property type="nucleotide sequence ID" value="NZ_MJEH01000037.1"/>
</dbReference>
<sequence length="95" mass="11010">MFEDDTKSNVYNSIQRKMKVFSDNLFVKRKALYIAIWLFIVTTVFAQLHGPDISNFYSYFIRYGLVSAWISYATFNALSGVAMRTIINNLPTGFF</sequence>
<comment type="caution">
    <text evidence="2">The sequence shown here is derived from an EMBL/GenBank/DDBJ whole genome shotgun (WGS) entry which is preliminary data.</text>
</comment>
<accession>A0A1E5LD60</accession>